<dbReference type="InterPro" id="IPR050090">
    <property type="entry name" value="Tyrosine_recombinase_XerCD"/>
</dbReference>
<organism evidence="6 7">
    <name type="scientific">Vibrio panuliri</name>
    <dbReference type="NCBI Taxonomy" id="1381081"/>
    <lineage>
        <taxon>Bacteria</taxon>
        <taxon>Pseudomonadati</taxon>
        <taxon>Pseudomonadota</taxon>
        <taxon>Gammaproteobacteria</taxon>
        <taxon>Vibrionales</taxon>
        <taxon>Vibrionaceae</taxon>
        <taxon>Vibrio</taxon>
    </lineage>
</organism>
<dbReference type="InterPro" id="IPR011010">
    <property type="entry name" value="DNA_brk_join_enz"/>
</dbReference>
<dbReference type="PROSITE" id="PS51898">
    <property type="entry name" value="TYR_RECOMBINASE"/>
    <property type="match status" value="1"/>
</dbReference>
<comment type="caution">
    <text evidence="6">The sequence shown here is derived from an EMBL/GenBank/DDBJ whole genome shotgun (WGS) entry which is preliminary data.</text>
</comment>
<evidence type="ECO:0000256" key="3">
    <source>
        <dbReference type="ARBA" id="ARBA00023125"/>
    </source>
</evidence>
<dbReference type="Gene3D" id="1.10.443.10">
    <property type="entry name" value="Intergrase catalytic core"/>
    <property type="match status" value="1"/>
</dbReference>
<dbReference type="EMBL" id="MJMH01000172">
    <property type="protein sequence ID" value="OLQ91678.1"/>
    <property type="molecule type" value="Genomic_DNA"/>
</dbReference>
<dbReference type="Pfam" id="PF00589">
    <property type="entry name" value="Phage_integrase"/>
    <property type="match status" value="1"/>
</dbReference>
<feature type="domain" description="Tyr recombinase" evidence="5">
    <location>
        <begin position="157"/>
        <end position="319"/>
    </location>
</feature>
<keyword evidence="4" id="KW-0233">DNA recombination</keyword>
<evidence type="ECO:0000256" key="2">
    <source>
        <dbReference type="ARBA" id="ARBA00022908"/>
    </source>
</evidence>
<name>A0ABX3FIU1_9VIBR</name>
<dbReference type="PANTHER" id="PTHR30349">
    <property type="entry name" value="PHAGE INTEGRASE-RELATED"/>
    <property type="match status" value="1"/>
</dbReference>
<evidence type="ECO:0000256" key="1">
    <source>
        <dbReference type="ARBA" id="ARBA00008857"/>
    </source>
</evidence>
<gene>
    <name evidence="6" type="ORF">BIY20_09755</name>
</gene>
<dbReference type="RefSeq" id="WP_075715052.1">
    <property type="nucleotide sequence ID" value="NZ_WAHU01000002.1"/>
</dbReference>
<keyword evidence="7" id="KW-1185">Reference proteome</keyword>
<reference evidence="6 7" key="1">
    <citation type="submission" date="2016-09" db="EMBL/GenBank/DDBJ databases">
        <title>Genomic Taxonomy of the Vibrionaceae.</title>
        <authorList>
            <person name="Gonzalez-Castillo A."/>
            <person name="Gomez-Gil B."/>
            <person name="Enciso-Ibarra K."/>
        </authorList>
    </citation>
    <scope>NUCLEOTIDE SEQUENCE [LARGE SCALE GENOMIC DNA]</scope>
    <source>
        <strain evidence="6 7">CAIM 1902</strain>
    </source>
</reference>
<protein>
    <recommendedName>
        <fullName evidence="5">Tyr recombinase domain-containing protein</fullName>
    </recommendedName>
</protein>
<dbReference type="SUPFAM" id="SSF56349">
    <property type="entry name" value="DNA breaking-rejoining enzymes"/>
    <property type="match status" value="1"/>
</dbReference>
<evidence type="ECO:0000259" key="5">
    <source>
        <dbReference type="PROSITE" id="PS51898"/>
    </source>
</evidence>
<evidence type="ECO:0000313" key="7">
    <source>
        <dbReference type="Proteomes" id="UP000186039"/>
    </source>
</evidence>
<sequence>MIKLKEKGYLIAVNKNGLRFRRIFDCSIDEARLIEAECRAAYARGDTYSPPIKSIGCNKKVTQKGEITHQEALRIASKALPDYVIKRTQSTLRSQGVLDELVDTQHFIDIYQSLFGKYTNATINSKLTPLKKYAHYLKETGHVNEVPEMKLTNASSSDRRRYFNDEEKELMRAGLAAQGQVFCDMLDFTLRTGLRFPSELLSVSERNVRGETLHVVGKRGKSRVVPLSETAKRILDDYPEGFKVTEYEFREAWKLVRSAMGLEDDREFVPHVMRHTFATDLVEKGGDLLAIRDLLGHDDVRTTQIYAKVTGSHLKSTIAILD</sequence>
<proteinExistence type="inferred from homology"/>
<comment type="similarity">
    <text evidence="1">Belongs to the 'phage' integrase family.</text>
</comment>
<accession>A0ABX3FIU1</accession>
<dbReference type="InterPro" id="IPR013762">
    <property type="entry name" value="Integrase-like_cat_sf"/>
</dbReference>
<dbReference type="Proteomes" id="UP000186039">
    <property type="component" value="Unassembled WGS sequence"/>
</dbReference>
<keyword evidence="2" id="KW-0229">DNA integration</keyword>
<evidence type="ECO:0000256" key="4">
    <source>
        <dbReference type="ARBA" id="ARBA00023172"/>
    </source>
</evidence>
<keyword evidence="3" id="KW-0238">DNA-binding</keyword>
<evidence type="ECO:0000313" key="6">
    <source>
        <dbReference type="EMBL" id="OLQ91678.1"/>
    </source>
</evidence>
<dbReference type="InterPro" id="IPR002104">
    <property type="entry name" value="Integrase_catalytic"/>
</dbReference>
<dbReference type="PANTHER" id="PTHR30349:SF41">
    <property type="entry name" value="INTEGRASE_RECOMBINASE PROTEIN MJ0367-RELATED"/>
    <property type="match status" value="1"/>
</dbReference>